<dbReference type="Gene3D" id="3.30.40.10">
    <property type="entry name" value="Zinc/RING finger domain, C3HC4 (zinc finger)"/>
    <property type="match status" value="1"/>
</dbReference>
<evidence type="ECO:0000256" key="3">
    <source>
        <dbReference type="ARBA" id="ARBA00022833"/>
    </source>
</evidence>
<dbReference type="AlphaFoldDB" id="A0A7M7PVX3"/>
<keyword evidence="3" id="KW-0862">Zinc</keyword>
<dbReference type="InterPro" id="IPR017907">
    <property type="entry name" value="Znf_RING_CS"/>
</dbReference>
<dbReference type="SMART" id="SM00336">
    <property type="entry name" value="BBOX"/>
    <property type="match status" value="2"/>
</dbReference>
<dbReference type="InterPro" id="IPR000315">
    <property type="entry name" value="Znf_B-box"/>
</dbReference>
<name>A0A7M7PVX3_STRPU</name>
<dbReference type="PANTHER" id="PTHR25462:SF296">
    <property type="entry name" value="MEIOTIC P26, ISOFORM F"/>
    <property type="match status" value="1"/>
</dbReference>
<dbReference type="GO" id="GO:0008270">
    <property type="term" value="F:zinc ion binding"/>
    <property type="evidence" value="ECO:0007669"/>
    <property type="project" value="UniProtKB-KW"/>
</dbReference>
<feature type="domain" description="RING-type" evidence="6">
    <location>
        <begin position="14"/>
        <end position="57"/>
    </location>
</feature>
<evidence type="ECO:0000256" key="4">
    <source>
        <dbReference type="PROSITE-ProRule" id="PRU00024"/>
    </source>
</evidence>
<dbReference type="PROSITE" id="PS50119">
    <property type="entry name" value="ZF_BBOX"/>
    <property type="match status" value="2"/>
</dbReference>
<evidence type="ECO:0000313" key="8">
    <source>
        <dbReference type="EnsemblMetazoa" id="XP_030856328"/>
    </source>
</evidence>
<dbReference type="InterPro" id="IPR047153">
    <property type="entry name" value="TRIM45/56/19-like"/>
</dbReference>
<evidence type="ECO:0000259" key="7">
    <source>
        <dbReference type="PROSITE" id="PS50119"/>
    </source>
</evidence>
<dbReference type="GO" id="GO:0005654">
    <property type="term" value="C:nucleoplasm"/>
    <property type="evidence" value="ECO:0000318"/>
    <property type="project" value="GO_Central"/>
</dbReference>
<evidence type="ECO:0000256" key="2">
    <source>
        <dbReference type="ARBA" id="ARBA00022771"/>
    </source>
</evidence>
<evidence type="ECO:0000313" key="9">
    <source>
        <dbReference type="Proteomes" id="UP000007110"/>
    </source>
</evidence>
<sequence>MASARQLLIDSLQCPICKGLLTKPKLLPCSHTFCEGCLTKLHSTQVLGDRITCAVCSSVAPLSKNNVFNFSTNQIAQSLVEDFKERSVKKRMTDVTDGGSSGQRCTVCDADDQGLATFYCQHCSEFLCDSCLEQHKRFKKYVFHELVSARDIASGEIRKQLACTEHPRELQQFVCITCQVRICCRCLEVGHMPDRHDVIGIEVYEEGHKAAVDLLQEQIEQKTTVIQSHSSFVKEQIGIVLKSIGQRRQEIENVFEGAVERIRRRKDQLLEDCNTFERTPCENLEGIIQCNDDFLENLSAKVSVVTDESTAQRVDQSLPERVARVDELEALVKGDNPDSSLPESIALRAEFLTFQQAAESKGLDLGTVQLAIATRNADIRDNAPLWQLACELSPFLVQREYQPHEEGSGWKDQGSPFSSVSVTLPSH</sequence>
<dbReference type="SUPFAM" id="SSF57850">
    <property type="entry name" value="RING/U-box"/>
    <property type="match status" value="1"/>
</dbReference>
<dbReference type="EnsemblMetazoa" id="XM_031000468">
    <property type="protein sequence ID" value="XP_030856328"/>
    <property type="gene ID" value="LOC105444211"/>
</dbReference>
<dbReference type="PANTHER" id="PTHR25462">
    <property type="entry name" value="BONUS, ISOFORM C-RELATED"/>
    <property type="match status" value="1"/>
</dbReference>
<keyword evidence="1" id="KW-0479">Metal-binding</keyword>
<dbReference type="InterPro" id="IPR001841">
    <property type="entry name" value="Znf_RING"/>
</dbReference>
<dbReference type="RefSeq" id="XP_030856328.1">
    <property type="nucleotide sequence ID" value="XM_031000468.1"/>
</dbReference>
<dbReference type="KEGG" id="spu:105444211"/>
<dbReference type="Pfam" id="PF13445">
    <property type="entry name" value="zf-RING_UBOX"/>
    <property type="match status" value="1"/>
</dbReference>
<feature type="region of interest" description="Disordered" evidence="5">
    <location>
        <begin position="403"/>
        <end position="427"/>
    </location>
</feature>
<dbReference type="FunCoup" id="A0A7M7PVX3">
    <property type="interactions" value="120"/>
</dbReference>
<dbReference type="InterPro" id="IPR013083">
    <property type="entry name" value="Znf_RING/FYVE/PHD"/>
</dbReference>
<dbReference type="Gene3D" id="4.10.830.40">
    <property type="match status" value="1"/>
</dbReference>
<dbReference type="InParanoid" id="A0A7M7PVX3"/>
<dbReference type="OrthoDB" id="6105938at2759"/>
<feature type="compositionally biased region" description="Polar residues" evidence="5">
    <location>
        <begin position="415"/>
        <end position="427"/>
    </location>
</feature>
<evidence type="ECO:0000256" key="1">
    <source>
        <dbReference type="ARBA" id="ARBA00022723"/>
    </source>
</evidence>
<dbReference type="SMART" id="SM00184">
    <property type="entry name" value="RING"/>
    <property type="match status" value="2"/>
</dbReference>
<evidence type="ECO:0000259" key="6">
    <source>
        <dbReference type="PROSITE" id="PS50089"/>
    </source>
</evidence>
<protein>
    <submittedName>
        <fullName evidence="8">Uncharacterized protein</fullName>
    </submittedName>
</protein>
<dbReference type="SUPFAM" id="SSF57845">
    <property type="entry name" value="B-box zinc-binding domain"/>
    <property type="match status" value="1"/>
</dbReference>
<feature type="domain" description="B box-type" evidence="7">
    <location>
        <begin position="158"/>
        <end position="201"/>
    </location>
</feature>
<dbReference type="GeneID" id="105444211"/>
<feature type="domain" description="B box-type" evidence="7">
    <location>
        <begin position="103"/>
        <end position="146"/>
    </location>
</feature>
<reference evidence="8" key="2">
    <citation type="submission" date="2021-01" db="UniProtKB">
        <authorList>
            <consortium name="EnsemblMetazoa"/>
        </authorList>
    </citation>
    <scope>IDENTIFICATION</scope>
</reference>
<dbReference type="PROSITE" id="PS50089">
    <property type="entry name" value="ZF_RING_2"/>
    <property type="match status" value="1"/>
</dbReference>
<dbReference type="OMA" id="NIMELTE"/>
<dbReference type="PROSITE" id="PS00518">
    <property type="entry name" value="ZF_RING_1"/>
    <property type="match status" value="1"/>
</dbReference>
<dbReference type="Proteomes" id="UP000007110">
    <property type="component" value="Unassembled WGS sequence"/>
</dbReference>
<dbReference type="InterPro" id="IPR027370">
    <property type="entry name" value="Znf-RING_euk"/>
</dbReference>
<organism evidence="8 9">
    <name type="scientific">Strongylocentrotus purpuratus</name>
    <name type="common">Purple sea urchin</name>
    <dbReference type="NCBI Taxonomy" id="7668"/>
    <lineage>
        <taxon>Eukaryota</taxon>
        <taxon>Metazoa</taxon>
        <taxon>Echinodermata</taxon>
        <taxon>Eleutherozoa</taxon>
        <taxon>Echinozoa</taxon>
        <taxon>Echinoidea</taxon>
        <taxon>Euechinoidea</taxon>
        <taxon>Echinacea</taxon>
        <taxon>Camarodonta</taxon>
        <taxon>Echinidea</taxon>
        <taxon>Strongylocentrotidae</taxon>
        <taxon>Strongylocentrotus</taxon>
    </lineage>
</organism>
<evidence type="ECO:0000256" key="5">
    <source>
        <dbReference type="SAM" id="MobiDB-lite"/>
    </source>
</evidence>
<keyword evidence="9" id="KW-1185">Reference proteome</keyword>
<dbReference type="Gene3D" id="3.30.160.60">
    <property type="entry name" value="Classic Zinc Finger"/>
    <property type="match status" value="1"/>
</dbReference>
<proteinExistence type="predicted"/>
<accession>A0A7M7PVX3</accession>
<dbReference type="GO" id="GO:0061630">
    <property type="term" value="F:ubiquitin protein ligase activity"/>
    <property type="evidence" value="ECO:0000318"/>
    <property type="project" value="GO_Central"/>
</dbReference>
<reference evidence="9" key="1">
    <citation type="submission" date="2015-02" db="EMBL/GenBank/DDBJ databases">
        <title>Genome sequencing for Strongylocentrotus purpuratus.</title>
        <authorList>
            <person name="Murali S."/>
            <person name="Liu Y."/>
            <person name="Vee V."/>
            <person name="English A."/>
            <person name="Wang M."/>
            <person name="Skinner E."/>
            <person name="Han Y."/>
            <person name="Muzny D.M."/>
            <person name="Worley K.C."/>
            <person name="Gibbs R.A."/>
        </authorList>
    </citation>
    <scope>NUCLEOTIDE SEQUENCE</scope>
</reference>
<keyword evidence="2 4" id="KW-0863">Zinc-finger</keyword>